<dbReference type="PANTHER" id="PTHR13256">
    <property type="entry name" value="N-ACETYLTRANSFERASE 9"/>
    <property type="match status" value="1"/>
</dbReference>
<name>A0A1Y2AI36_9TREE</name>
<accession>A0A1Y2AI36</accession>
<feature type="compositionally biased region" description="Basic and acidic residues" evidence="5">
    <location>
        <begin position="217"/>
        <end position="227"/>
    </location>
</feature>
<dbReference type="PANTHER" id="PTHR13256:SF16">
    <property type="entry name" value="ALPHA_BETA-TUBULIN-N-ACETYLTRANSFERASE 9"/>
    <property type="match status" value="1"/>
</dbReference>
<feature type="compositionally biased region" description="Basic and acidic residues" evidence="5">
    <location>
        <begin position="195"/>
        <end position="208"/>
    </location>
</feature>
<feature type="domain" description="N-acetyltransferase" evidence="6">
    <location>
        <begin position="37"/>
        <end position="187"/>
    </location>
</feature>
<dbReference type="InParanoid" id="A0A1Y2AI36"/>
<dbReference type="AlphaFoldDB" id="A0A1Y2AI36"/>
<keyword evidence="8" id="KW-1185">Reference proteome</keyword>
<dbReference type="GO" id="GO:0008080">
    <property type="term" value="F:N-acetyltransferase activity"/>
    <property type="evidence" value="ECO:0007669"/>
    <property type="project" value="InterPro"/>
</dbReference>
<dbReference type="PROSITE" id="PS51186">
    <property type="entry name" value="GNAT"/>
    <property type="match status" value="1"/>
</dbReference>
<reference evidence="7 8" key="1">
    <citation type="submission" date="2016-07" db="EMBL/GenBank/DDBJ databases">
        <title>Pervasive Adenine N6-methylation of Active Genes in Fungi.</title>
        <authorList>
            <consortium name="DOE Joint Genome Institute"/>
            <person name="Mondo S.J."/>
            <person name="Dannebaum R.O."/>
            <person name="Kuo R.C."/>
            <person name="Labutti K."/>
            <person name="Haridas S."/>
            <person name="Kuo A."/>
            <person name="Salamov A."/>
            <person name="Ahrendt S.R."/>
            <person name="Lipzen A."/>
            <person name="Sullivan W."/>
            <person name="Andreopoulos W.B."/>
            <person name="Clum A."/>
            <person name="Lindquist E."/>
            <person name="Daum C."/>
            <person name="Ramamoorthy G.K."/>
            <person name="Gryganskyi A."/>
            <person name="Culley D."/>
            <person name="Magnuson J.K."/>
            <person name="James T.Y."/>
            <person name="O'Malley M.A."/>
            <person name="Stajich J.E."/>
            <person name="Spatafora J.W."/>
            <person name="Visel A."/>
            <person name="Grigoriev I.V."/>
        </authorList>
    </citation>
    <scope>NUCLEOTIDE SEQUENCE [LARGE SCALE GENOMIC DNA]</scope>
    <source>
        <strain evidence="7 8">68-887.2</strain>
    </source>
</reference>
<proteinExistence type="inferred from homology"/>
<dbReference type="Pfam" id="PF13302">
    <property type="entry name" value="Acetyltransf_3"/>
    <property type="match status" value="1"/>
</dbReference>
<protein>
    <recommendedName>
        <fullName evidence="4">N-acetyltransferase 9-like protein</fullName>
    </recommendedName>
</protein>
<dbReference type="STRING" id="71784.A0A1Y2AI36"/>
<dbReference type="EMBL" id="MCFC01000098">
    <property type="protein sequence ID" value="ORY22124.1"/>
    <property type="molecule type" value="Genomic_DNA"/>
</dbReference>
<dbReference type="InterPro" id="IPR016181">
    <property type="entry name" value="Acyl_CoA_acyltransferase"/>
</dbReference>
<dbReference type="Proteomes" id="UP000193986">
    <property type="component" value="Unassembled WGS sequence"/>
</dbReference>
<dbReference type="InterPro" id="IPR000182">
    <property type="entry name" value="GNAT_dom"/>
</dbReference>
<dbReference type="FunFam" id="3.40.630.30:FF:000248">
    <property type="entry name" value="N-acetyltransferase 9-like protein"/>
    <property type="match status" value="1"/>
</dbReference>
<feature type="region of interest" description="Disordered" evidence="5">
    <location>
        <begin position="195"/>
        <end position="228"/>
    </location>
</feature>
<evidence type="ECO:0000256" key="4">
    <source>
        <dbReference type="ARBA" id="ARBA00069551"/>
    </source>
</evidence>
<evidence type="ECO:0000313" key="7">
    <source>
        <dbReference type="EMBL" id="ORY22124.1"/>
    </source>
</evidence>
<gene>
    <name evidence="7" type="ORF">BCR39DRAFT_552157</name>
</gene>
<evidence type="ECO:0000313" key="8">
    <source>
        <dbReference type="Proteomes" id="UP000193986"/>
    </source>
</evidence>
<evidence type="ECO:0000256" key="3">
    <source>
        <dbReference type="ARBA" id="ARBA00023315"/>
    </source>
</evidence>
<sequence>MRLNESTVIHGDRVILVPYRTEHVPTYHQWMQSLELLELTASEPLSLDEEFEMQRKWHLDEDKLTFIILERPMHLPTSCHPILSPAELRESRMVGDVNMFLPNGLAEDGECEIMIASPQDRRKGFAREALLLFLSYAIKTLSIPPRNLIARIGNTNSPSIRLFSQLGFGLVRIVKVWDEVEMRWGWTSLPTDHLENDPQHVIEDKDQEKDDEEGQEGGERGRQKDDSEWIGIDLSGRIGVWEV</sequence>
<dbReference type="Gene3D" id="3.40.630.30">
    <property type="match status" value="1"/>
</dbReference>
<evidence type="ECO:0000259" key="6">
    <source>
        <dbReference type="PROSITE" id="PS51186"/>
    </source>
</evidence>
<comment type="similarity">
    <text evidence="1">Belongs to the acetyltransferase family. GNAT subfamily.</text>
</comment>
<keyword evidence="3" id="KW-0012">Acyltransferase</keyword>
<comment type="caution">
    <text evidence="7">The sequence shown here is derived from an EMBL/GenBank/DDBJ whole genome shotgun (WGS) entry which is preliminary data.</text>
</comment>
<dbReference type="SUPFAM" id="SSF55729">
    <property type="entry name" value="Acyl-CoA N-acyltransferases (Nat)"/>
    <property type="match status" value="1"/>
</dbReference>
<dbReference type="FunCoup" id="A0A1Y2AI36">
    <property type="interactions" value="211"/>
</dbReference>
<dbReference type="InterPro" id="IPR039135">
    <property type="entry name" value="NAT9-like"/>
</dbReference>
<organism evidence="7 8">
    <name type="scientific">Naematelia encephala</name>
    <dbReference type="NCBI Taxonomy" id="71784"/>
    <lineage>
        <taxon>Eukaryota</taxon>
        <taxon>Fungi</taxon>
        <taxon>Dikarya</taxon>
        <taxon>Basidiomycota</taxon>
        <taxon>Agaricomycotina</taxon>
        <taxon>Tremellomycetes</taxon>
        <taxon>Tremellales</taxon>
        <taxon>Naemateliaceae</taxon>
        <taxon>Naematelia</taxon>
    </lineage>
</organism>
<evidence type="ECO:0000256" key="1">
    <source>
        <dbReference type="ARBA" id="ARBA00009342"/>
    </source>
</evidence>
<keyword evidence="2" id="KW-0808">Transferase</keyword>
<evidence type="ECO:0000256" key="5">
    <source>
        <dbReference type="SAM" id="MobiDB-lite"/>
    </source>
</evidence>
<dbReference type="OrthoDB" id="5043642at2759"/>
<evidence type="ECO:0000256" key="2">
    <source>
        <dbReference type="ARBA" id="ARBA00022679"/>
    </source>
</evidence>